<dbReference type="Gene3D" id="3.40.50.980">
    <property type="match status" value="2"/>
</dbReference>
<dbReference type="InterPro" id="IPR036237">
    <property type="entry name" value="Xyl_isomerase-like_sf"/>
</dbReference>
<proteinExistence type="inferred from homology"/>
<dbReference type="CDD" id="cd05917">
    <property type="entry name" value="FACL_like_2"/>
    <property type="match status" value="1"/>
</dbReference>
<organism evidence="6 7">
    <name type="scientific">Pseudobacteroides cellulosolvens ATCC 35603 = DSM 2933</name>
    <dbReference type="NCBI Taxonomy" id="398512"/>
    <lineage>
        <taxon>Bacteria</taxon>
        <taxon>Bacillati</taxon>
        <taxon>Bacillota</taxon>
        <taxon>Clostridia</taxon>
        <taxon>Eubacteriales</taxon>
        <taxon>Oscillospiraceae</taxon>
        <taxon>Pseudobacteroides</taxon>
    </lineage>
</organism>
<evidence type="ECO:0000313" key="7">
    <source>
        <dbReference type="Proteomes" id="UP000036923"/>
    </source>
</evidence>
<dbReference type="GO" id="GO:0031956">
    <property type="term" value="F:medium-chain fatty acid-CoA ligase activity"/>
    <property type="evidence" value="ECO:0007669"/>
    <property type="project" value="TreeGrafter"/>
</dbReference>
<dbReference type="EMBL" id="LGTC01000001">
    <property type="protein sequence ID" value="KNY29408.1"/>
    <property type="molecule type" value="Genomic_DNA"/>
</dbReference>
<reference evidence="7" key="1">
    <citation type="submission" date="2015-07" db="EMBL/GenBank/DDBJ databases">
        <title>Near-Complete Genome Sequence of the Cellulolytic Bacterium Bacteroides (Pseudobacteroides) cellulosolvens ATCC 35603.</title>
        <authorList>
            <person name="Dassa B."/>
            <person name="Utturkar S.M."/>
            <person name="Klingeman D.M."/>
            <person name="Hurt R.A."/>
            <person name="Keller M."/>
            <person name="Xu J."/>
            <person name="Reddy Y.H.K."/>
            <person name="Borovok I."/>
            <person name="Grinberg I.R."/>
            <person name="Lamed R."/>
            <person name="Zhivin O."/>
            <person name="Bayer E.A."/>
            <person name="Brown S.D."/>
        </authorList>
    </citation>
    <scope>NUCLEOTIDE SEQUENCE [LARGE SCALE GENOMIC DNA]</scope>
    <source>
        <strain evidence="7">DSM 2933</strain>
    </source>
</reference>
<dbReference type="eggNOG" id="COG1082">
    <property type="taxonomic scope" value="Bacteria"/>
</dbReference>
<dbReference type="Gene3D" id="3.30.300.30">
    <property type="match status" value="1"/>
</dbReference>
<dbReference type="Pfam" id="PF01261">
    <property type="entry name" value="AP_endonuc_2"/>
    <property type="match status" value="1"/>
</dbReference>
<dbReference type="PANTHER" id="PTHR43201">
    <property type="entry name" value="ACYL-COA SYNTHETASE"/>
    <property type="match status" value="1"/>
</dbReference>
<dbReference type="PROSITE" id="PS00455">
    <property type="entry name" value="AMP_BINDING"/>
    <property type="match status" value="1"/>
</dbReference>
<dbReference type="AlphaFoldDB" id="A0A0L6JUA9"/>
<dbReference type="InterPro" id="IPR045851">
    <property type="entry name" value="AMP-bd_C_sf"/>
</dbReference>
<feature type="domain" description="AMP-dependent synthetase/ligase" evidence="3">
    <location>
        <begin position="303"/>
        <end position="692"/>
    </location>
</feature>
<dbReference type="Pfam" id="PF13193">
    <property type="entry name" value="AMP-binding_C"/>
    <property type="match status" value="1"/>
</dbReference>
<evidence type="ECO:0000313" key="6">
    <source>
        <dbReference type="EMBL" id="KNY29408.1"/>
    </source>
</evidence>
<dbReference type="OrthoDB" id="9803968at2"/>
<comment type="caution">
    <text evidence="6">The sequence shown here is derived from an EMBL/GenBank/DDBJ whole genome shotgun (WGS) entry which is preliminary data.</text>
</comment>
<evidence type="ECO:0000256" key="2">
    <source>
        <dbReference type="ARBA" id="ARBA00022598"/>
    </source>
</evidence>
<dbReference type="eggNOG" id="COG0318">
    <property type="taxonomic scope" value="Bacteria"/>
</dbReference>
<sequence length="843" mass="95143">MKLAFSTLGCPDFSWNDIYSMAKDLGFDGIEIRGLGNEIFAVQAQPFTESQLPQTVKKLSELRLEIPCLSSGCCLKYAENAEKNHEEIMHYIMLASKLGTPYIRILADAEPGPNGEVDDSIVLAALQRLIPAAEEHGVTLLVETNGVYSDTERLCKLLNQVASDAVAALWDMHHPYRFAGEKPGKTVQNLGAYIKYVHIKDSVMEDGKPKYRMMGEGDLPIDEMMRALRSINYEGYVSLEWVKRWAADLDDAGVVFPNFANYMSRYTEESAVKGRLFDNNAKTGKYVWEKDTLIDLTFPQVLDRMVDEFPDQYAFRYTTLDYTRTYSEFRDDVDRFARTLIALGVKQGDHVAIWATNVPQWFITFWAATKIGAVLVTVNTAYKIYEAEYLLRQSDTHTLVMIDGYKDSDYVGIIKELCPELETAEAGKPLYLKRLPFLRNIITVDSRQKGCLTWEEANAMAERVPIEEVYRRALSINRHDVCNMQYTSGTTGFPKGVMLTHYNVVNNGKNIGDCMDLSTADRMMIHVPMFHCFGMVLAMTASMTHGVTMSPIPYFSPKQSLECINKEKITAFHGVPTMFIAMLEHEDFPKTDFSNMRTGIMAGSPCPVKVMQDVVDKMNMNEITIVFGQTESSPGCTQSRVHDSIELRVNTVGRALPGVECKIVDPETGKDLPPNTDGEFVARGYNIMKGYYKMPEATAAAIDEDGWLHTGDLARCDENGYYKITGRIKDMIIRGGENIYPKEIEDFIYTHPKVKDVQVIGVPDKQYGEEIMACVILKEGENLTVDELKDYIRSHMAKHKTPRYIDFVTEFPMNAAGKIMKYKMREQAVEKLGLQADSSIVTA</sequence>
<keyword evidence="7" id="KW-1185">Reference proteome</keyword>
<dbReference type="PANTHER" id="PTHR43201:SF5">
    <property type="entry name" value="MEDIUM-CHAIN ACYL-COA LIGASE ACSF2, MITOCHONDRIAL"/>
    <property type="match status" value="1"/>
</dbReference>
<dbReference type="Gene3D" id="2.30.38.10">
    <property type="entry name" value="Luciferase, Domain 3"/>
    <property type="match status" value="1"/>
</dbReference>
<accession>A0A0L6JUA9</accession>
<gene>
    <name evidence="6" type="ORF">Bccel_4682</name>
</gene>
<dbReference type="InterPro" id="IPR013022">
    <property type="entry name" value="Xyl_isomerase-like_TIM-brl"/>
</dbReference>
<evidence type="ECO:0000259" key="5">
    <source>
        <dbReference type="Pfam" id="PF13193"/>
    </source>
</evidence>
<feature type="domain" description="Xylose isomerase-like TIM barrel" evidence="4">
    <location>
        <begin position="22"/>
        <end position="244"/>
    </location>
</feature>
<dbReference type="PATRIC" id="fig|398512.5.peg.4906"/>
<dbReference type="SUPFAM" id="SSF51658">
    <property type="entry name" value="Xylose isomerase-like"/>
    <property type="match status" value="1"/>
</dbReference>
<dbReference type="InterPro" id="IPR020845">
    <property type="entry name" value="AMP-binding_CS"/>
</dbReference>
<evidence type="ECO:0000259" key="4">
    <source>
        <dbReference type="Pfam" id="PF01261"/>
    </source>
</evidence>
<dbReference type="Proteomes" id="UP000036923">
    <property type="component" value="Unassembled WGS sequence"/>
</dbReference>
<dbReference type="InterPro" id="IPR000873">
    <property type="entry name" value="AMP-dep_synth/lig_dom"/>
</dbReference>
<dbReference type="InterPro" id="IPR025110">
    <property type="entry name" value="AMP-bd_C"/>
</dbReference>
<comment type="similarity">
    <text evidence="1">Belongs to the ATP-dependent AMP-binding enzyme family.</text>
</comment>
<dbReference type="RefSeq" id="WP_036935609.1">
    <property type="nucleotide sequence ID" value="NZ_JQKC01000001.1"/>
</dbReference>
<evidence type="ECO:0000259" key="3">
    <source>
        <dbReference type="Pfam" id="PF00501"/>
    </source>
</evidence>
<protein>
    <submittedName>
        <fullName evidence="6">Long-chain-fatty-acid--CoA ligase</fullName>
        <ecNumber evidence="6">6.2.1.3</ecNumber>
    </submittedName>
</protein>
<keyword evidence="2 6" id="KW-0436">Ligase</keyword>
<dbReference type="EC" id="6.2.1.3" evidence="6"/>
<dbReference type="SUPFAM" id="SSF56801">
    <property type="entry name" value="Acetyl-CoA synthetase-like"/>
    <property type="match status" value="1"/>
</dbReference>
<name>A0A0L6JUA9_9FIRM</name>
<evidence type="ECO:0000256" key="1">
    <source>
        <dbReference type="ARBA" id="ARBA00006432"/>
    </source>
</evidence>
<dbReference type="Pfam" id="PF00501">
    <property type="entry name" value="AMP-binding"/>
    <property type="match status" value="1"/>
</dbReference>
<dbReference type="FunFam" id="3.40.50.12780:FF:000003">
    <property type="entry name" value="Long-chain-fatty-acid--CoA ligase FadD"/>
    <property type="match status" value="1"/>
</dbReference>
<feature type="domain" description="AMP-binding enzyme C-terminal" evidence="5">
    <location>
        <begin position="743"/>
        <end position="818"/>
    </location>
</feature>
<dbReference type="Gene3D" id="3.20.20.150">
    <property type="entry name" value="Divalent-metal-dependent TIM barrel enzymes"/>
    <property type="match status" value="1"/>
</dbReference>
<dbReference type="FunFam" id="3.30.300.30:FF:000008">
    <property type="entry name" value="2,3-dihydroxybenzoate-AMP ligase"/>
    <property type="match status" value="1"/>
</dbReference>
<dbReference type="STRING" id="398512.Bccel_4682"/>
<dbReference type="GO" id="GO:0004467">
    <property type="term" value="F:long-chain fatty acid-CoA ligase activity"/>
    <property type="evidence" value="ECO:0007669"/>
    <property type="project" value="UniProtKB-EC"/>
</dbReference>